<gene>
    <name evidence="3" type="ORF">ACFP1L_04635</name>
</gene>
<evidence type="ECO:0000256" key="1">
    <source>
        <dbReference type="ARBA" id="ARBA00022679"/>
    </source>
</evidence>
<comment type="caution">
    <text evidence="3">The sequence shown here is derived from an EMBL/GenBank/DDBJ whole genome shotgun (WGS) entry which is preliminary data.</text>
</comment>
<organism evidence="3 4">
    <name type="scientific">Lactiplantibacillus nangangensis</name>
    <dbReference type="NCBI Taxonomy" id="2559917"/>
    <lineage>
        <taxon>Bacteria</taxon>
        <taxon>Bacillati</taxon>
        <taxon>Bacillota</taxon>
        <taxon>Bacilli</taxon>
        <taxon>Lactobacillales</taxon>
        <taxon>Lactobacillaceae</taxon>
        <taxon>Lactiplantibacillus</taxon>
    </lineage>
</organism>
<feature type="domain" description="Glycosyl transferase family 1" evidence="2">
    <location>
        <begin position="247"/>
        <end position="326"/>
    </location>
</feature>
<evidence type="ECO:0000259" key="2">
    <source>
        <dbReference type="Pfam" id="PF00534"/>
    </source>
</evidence>
<reference evidence="4" key="1">
    <citation type="journal article" date="2019" name="Int. J. Syst. Evol. Microbiol.">
        <title>The Global Catalogue of Microorganisms (GCM) 10K type strain sequencing project: providing services to taxonomists for standard genome sequencing and annotation.</title>
        <authorList>
            <consortium name="The Broad Institute Genomics Platform"/>
            <consortium name="The Broad Institute Genome Sequencing Center for Infectious Disease"/>
            <person name="Wu L."/>
            <person name="Ma J."/>
        </authorList>
    </citation>
    <scope>NUCLEOTIDE SEQUENCE [LARGE SCALE GENOMIC DNA]</scope>
    <source>
        <strain evidence="4">CCM 8930</strain>
    </source>
</reference>
<dbReference type="PANTHER" id="PTHR46401">
    <property type="entry name" value="GLYCOSYLTRANSFERASE WBBK-RELATED"/>
    <property type="match status" value="1"/>
</dbReference>
<dbReference type="GO" id="GO:0016757">
    <property type="term" value="F:glycosyltransferase activity"/>
    <property type="evidence" value="ECO:0007669"/>
    <property type="project" value="UniProtKB-KW"/>
</dbReference>
<dbReference type="EC" id="2.4.-.-" evidence="3"/>
<name>A0ABW1SIN9_9LACO</name>
<dbReference type="RefSeq" id="WP_171002361.1">
    <property type="nucleotide sequence ID" value="NZ_BJDI01000013.1"/>
</dbReference>
<evidence type="ECO:0000313" key="3">
    <source>
        <dbReference type="EMBL" id="MFC6201187.1"/>
    </source>
</evidence>
<protein>
    <submittedName>
        <fullName evidence="3">Glycosyltransferase family 4 protein</fullName>
        <ecNumber evidence="3">2.4.-.-</ecNumber>
    </submittedName>
</protein>
<dbReference type="Proteomes" id="UP001596171">
    <property type="component" value="Unassembled WGS sequence"/>
</dbReference>
<proteinExistence type="predicted"/>
<dbReference type="PANTHER" id="PTHR46401:SF2">
    <property type="entry name" value="GLYCOSYLTRANSFERASE WBBK-RELATED"/>
    <property type="match status" value="1"/>
</dbReference>
<dbReference type="SUPFAM" id="SSF53756">
    <property type="entry name" value="UDP-Glycosyltransferase/glycogen phosphorylase"/>
    <property type="match status" value="1"/>
</dbReference>
<dbReference type="EMBL" id="JBHSSE010000009">
    <property type="protein sequence ID" value="MFC6201187.1"/>
    <property type="molecule type" value="Genomic_DNA"/>
</dbReference>
<sequence length="354" mass="40570">MKISFVLPPFSEKPIGGYKIVFQYANQFVAMGHDVTICFLNYLYPEKIPKTKKIISFLKHKFSGDFEINWFKLDTRVKVLNNIIFASEIPTSDVVVATAVQTAFWMDNLDERLGKKVYFIQGYETWAYSEKVLIDSFKLKMKKIVIANWLKEKINKYTKDKISVVPNFLDGSVYNFAQSIPNRHNIVAMMYHVSDLKNIGFGMDVLQDVHKVVPNLQVRMFGAYDTPQNLPNYFSYIQDPTQQYLRDQIYGKAKVYLLPSLSEGWGLTGMEAMSAGSVLVSSDIEGVREYAVNKKNSFLITPNKKDIFCNKIISILASEDERVKIARMGVSDIRKYSLASSAQNMENIFLNLVR</sequence>
<dbReference type="Pfam" id="PF00534">
    <property type="entry name" value="Glycos_transf_1"/>
    <property type="match status" value="1"/>
</dbReference>
<keyword evidence="4" id="KW-1185">Reference proteome</keyword>
<dbReference type="InterPro" id="IPR001296">
    <property type="entry name" value="Glyco_trans_1"/>
</dbReference>
<dbReference type="CDD" id="cd03801">
    <property type="entry name" value="GT4_PimA-like"/>
    <property type="match status" value="1"/>
</dbReference>
<keyword evidence="1 3" id="KW-0808">Transferase</keyword>
<evidence type="ECO:0000313" key="4">
    <source>
        <dbReference type="Proteomes" id="UP001596171"/>
    </source>
</evidence>
<accession>A0ABW1SIN9</accession>
<dbReference type="Gene3D" id="3.40.50.11090">
    <property type="match status" value="1"/>
</dbReference>
<keyword evidence="3" id="KW-0328">Glycosyltransferase</keyword>
<dbReference type="Gene3D" id="3.40.50.2000">
    <property type="entry name" value="Glycogen Phosphorylase B"/>
    <property type="match status" value="1"/>
</dbReference>